<reference evidence="3 4" key="1">
    <citation type="submission" date="2019-07" db="EMBL/GenBank/DDBJ databases">
        <title>Genomes of Cafeteria roenbergensis.</title>
        <authorList>
            <person name="Fischer M.G."/>
            <person name="Hackl T."/>
            <person name="Roman M."/>
        </authorList>
    </citation>
    <scope>NUCLEOTIDE SEQUENCE [LARGE SCALE GENOMIC DNA]</scope>
    <source>
        <strain evidence="3 4">BVI</strain>
    </source>
</reference>
<dbReference type="Proteomes" id="UP000323011">
    <property type="component" value="Unassembled WGS sequence"/>
</dbReference>
<dbReference type="Pfam" id="PF12146">
    <property type="entry name" value="Hydrolase_4"/>
    <property type="match status" value="1"/>
</dbReference>
<dbReference type="PANTHER" id="PTHR43358">
    <property type="entry name" value="ALPHA/BETA-HYDROLASE"/>
    <property type="match status" value="1"/>
</dbReference>
<sequence length="496" mass="54596">MGTTSSTPAQPAEADVDSPEPHVTEPHSEFDRYETVFEPQQQIAEAQKRGWIAVAGVMYENAVKAIIRPPRDIYASKELGPTEFRFRGRQFVRKDFILRNPRNMAIQCSHWMPADEDRPSPRIPCVVCLHGNSSSRVSAKFNLDVVLNEGASLLAIDFAGSGRSDGRWVTLGWWEKDDLATVLEYVRSEGRTSSVALWGRSMGAATSLLHCPRDPLIDGMILDSPFADLQQLIEEIVERFRSQAGVTAPSWVTGTVIRMVQNSVFKRTGMDILRLKPAATAYLCHVRALITAGRDDTFVAPHHATAIYEEYRGAKELVLLDGQDHNSQRPRWFQDRAGIFLRQALHIPDELPLYREFGFESLPETLGVAWTRAIRAGSVASSAAAVTMAAAESERDVRGSERAMQDFGRLRTVDSATPPLPAEEEEEDDELQQAIRRSLEEHQPTLPGRASDPPESPRLAEAHVPHGGEVADEAADAAEAAAEAANAADATTSPGE</sequence>
<evidence type="ECO:0000313" key="3">
    <source>
        <dbReference type="EMBL" id="KAA0157458.1"/>
    </source>
</evidence>
<feature type="compositionally biased region" description="Basic and acidic residues" evidence="1">
    <location>
        <begin position="396"/>
        <end position="412"/>
    </location>
</feature>
<feature type="compositionally biased region" description="Basic and acidic residues" evidence="1">
    <location>
        <begin position="19"/>
        <end position="28"/>
    </location>
</feature>
<dbReference type="PANTHER" id="PTHR43358:SF4">
    <property type="entry name" value="ALPHA_BETA HYDROLASE FOLD-1 DOMAIN-CONTAINING PROTEIN"/>
    <property type="match status" value="1"/>
</dbReference>
<keyword evidence="4" id="KW-1185">Reference proteome</keyword>
<dbReference type="InterPro" id="IPR029058">
    <property type="entry name" value="AB_hydrolase_fold"/>
</dbReference>
<evidence type="ECO:0000256" key="1">
    <source>
        <dbReference type="SAM" id="MobiDB-lite"/>
    </source>
</evidence>
<accession>A0A5A8CXG4</accession>
<dbReference type="OMA" id="HITVFAF"/>
<organism evidence="3 4">
    <name type="scientific">Cafeteria roenbergensis</name>
    <name type="common">Marine flagellate</name>
    <dbReference type="NCBI Taxonomy" id="33653"/>
    <lineage>
        <taxon>Eukaryota</taxon>
        <taxon>Sar</taxon>
        <taxon>Stramenopiles</taxon>
        <taxon>Bigyra</taxon>
        <taxon>Opalozoa</taxon>
        <taxon>Bicosoecida</taxon>
        <taxon>Cafeteriaceae</taxon>
        <taxon>Cafeteria</taxon>
    </lineage>
</organism>
<feature type="compositionally biased region" description="Acidic residues" evidence="1">
    <location>
        <begin position="422"/>
        <end position="431"/>
    </location>
</feature>
<dbReference type="EMBL" id="VLTN01000001">
    <property type="protein sequence ID" value="KAA0157458.1"/>
    <property type="molecule type" value="Genomic_DNA"/>
</dbReference>
<dbReference type="InterPro" id="IPR022742">
    <property type="entry name" value="Hydrolase_4"/>
</dbReference>
<evidence type="ECO:0000313" key="4">
    <source>
        <dbReference type="Proteomes" id="UP000323011"/>
    </source>
</evidence>
<name>A0A5A8CXG4_CAFRO</name>
<dbReference type="AlphaFoldDB" id="A0A5A8CXG4"/>
<feature type="region of interest" description="Disordered" evidence="1">
    <location>
        <begin position="1"/>
        <end position="28"/>
    </location>
</feature>
<evidence type="ECO:0000259" key="2">
    <source>
        <dbReference type="Pfam" id="PF12146"/>
    </source>
</evidence>
<feature type="region of interest" description="Disordered" evidence="1">
    <location>
        <begin position="396"/>
        <end position="496"/>
    </location>
</feature>
<comment type="caution">
    <text evidence="3">The sequence shown here is derived from an EMBL/GenBank/DDBJ whole genome shotgun (WGS) entry which is preliminary data.</text>
</comment>
<feature type="domain" description="Serine aminopeptidase S33" evidence="2">
    <location>
        <begin position="125"/>
        <end position="252"/>
    </location>
</feature>
<dbReference type="PROSITE" id="PS50330">
    <property type="entry name" value="UIM"/>
    <property type="match status" value="1"/>
</dbReference>
<feature type="compositionally biased region" description="Low complexity" evidence="1">
    <location>
        <begin position="477"/>
        <end position="490"/>
    </location>
</feature>
<dbReference type="Gene3D" id="3.40.50.1820">
    <property type="entry name" value="alpha/beta hydrolase"/>
    <property type="match status" value="1"/>
</dbReference>
<gene>
    <name evidence="3" type="ORF">FNF29_00034</name>
</gene>
<dbReference type="InterPro" id="IPR052920">
    <property type="entry name" value="DNA-binding_regulatory"/>
</dbReference>
<dbReference type="SUPFAM" id="SSF53474">
    <property type="entry name" value="alpha/beta-Hydrolases"/>
    <property type="match status" value="1"/>
</dbReference>
<proteinExistence type="predicted"/>
<dbReference type="InterPro" id="IPR003903">
    <property type="entry name" value="UIM_dom"/>
</dbReference>
<protein>
    <recommendedName>
        <fullName evidence="2">Serine aminopeptidase S33 domain-containing protein</fullName>
    </recommendedName>
</protein>